<dbReference type="SUPFAM" id="SSF52047">
    <property type="entry name" value="RNI-like"/>
    <property type="match status" value="1"/>
</dbReference>
<dbReference type="STRING" id="743788.S8FN80"/>
<dbReference type="Proteomes" id="UP000015241">
    <property type="component" value="Unassembled WGS sequence"/>
</dbReference>
<reference evidence="1 2" key="1">
    <citation type="journal article" date="2012" name="Science">
        <title>The Paleozoic origin of enzymatic lignin decomposition reconstructed from 31 fungal genomes.</title>
        <authorList>
            <person name="Floudas D."/>
            <person name="Binder M."/>
            <person name="Riley R."/>
            <person name="Barry K."/>
            <person name="Blanchette R.A."/>
            <person name="Henrissat B."/>
            <person name="Martinez A.T."/>
            <person name="Otillar R."/>
            <person name="Spatafora J.W."/>
            <person name="Yadav J.S."/>
            <person name="Aerts A."/>
            <person name="Benoit I."/>
            <person name="Boyd A."/>
            <person name="Carlson A."/>
            <person name="Copeland A."/>
            <person name="Coutinho P.M."/>
            <person name="de Vries R.P."/>
            <person name="Ferreira P."/>
            <person name="Findley K."/>
            <person name="Foster B."/>
            <person name="Gaskell J."/>
            <person name="Glotzer D."/>
            <person name="Gorecki P."/>
            <person name="Heitman J."/>
            <person name="Hesse C."/>
            <person name="Hori C."/>
            <person name="Igarashi K."/>
            <person name="Jurgens J.A."/>
            <person name="Kallen N."/>
            <person name="Kersten P."/>
            <person name="Kohler A."/>
            <person name="Kuees U."/>
            <person name="Kumar T.K.A."/>
            <person name="Kuo A."/>
            <person name="LaButti K."/>
            <person name="Larrondo L.F."/>
            <person name="Lindquist E."/>
            <person name="Ling A."/>
            <person name="Lombard V."/>
            <person name="Lucas S."/>
            <person name="Lundell T."/>
            <person name="Martin R."/>
            <person name="McLaughlin D.J."/>
            <person name="Morgenstern I."/>
            <person name="Morin E."/>
            <person name="Murat C."/>
            <person name="Nagy L.G."/>
            <person name="Nolan M."/>
            <person name="Ohm R.A."/>
            <person name="Patyshakuliyeva A."/>
            <person name="Rokas A."/>
            <person name="Ruiz-Duenas F.J."/>
            <person name="Sabat G."/>
            <person name="Salamov A."/>
            <person name="Samejima M."/>
            <person name="Schmutz J."/>
            <person name="Slot J.C."/>
            <person name="St John F."/>
            <person name="Stenlid J."/>
            <person name="Sun H."/>
            <person name="Sun S."/>
            <person name="Syed K."/>
            <person name="Tsang A."/>
            <person name="Wiebenga A."/>
            <person name="Young D."/>
            <person name="Pisabarro A."/>
            <person name="Eastwood D.C."/>
            <person name="Martin F."/>
            <person name="Cullen D."/>
            <person name="Grigoriev I.V."/>
            <person name="Hibbett D.S."/>
        </authorList>
    </citation>
    <scope>NUCLEOTIDE SEQUENCE</scope>
    <source>
        <strain evidence="2">FP-58527</strain>
    </source>
</reference>
<keyword evidence="2" id="KW-1185">Reference proteome</keyword>
<protein>
    <recommendedName>
        <fullName evidence="3">F-box domain-containing protein</fullName>
    </recommendedName>
</protein>
<name>S8FN80_FOMSC</name>
<evidence type="ECO:0008006" key="3">
    <source>
        <dbReference type="Google" id="ProtNLM"/>
    </source>
</evidence>
<evidence type="ECO:0000313" key="1">
    <source>
        <dbReference type="EMBL" id="EPS99764.1"/>
    </source>
</evidence>
<evidence type="ECO:0000313" key="2">
    <source>
        <dbReference type="Proteomes" id="UP000015241"/>
    </source>
</evidence>
<dbReference type="HOGENOM" id="CLU_036316_4_2_1"/>
<organism evidence="1 2">
    <name type="scientific">Fomitopsis schrenkii</name>
    <name type="common">Brown rot fungus</name>
    <dbReference type="NCBI Taxonomy" id="2126942"/>
    <lineage>
        <taxon>Eukaryota</taxon>
        <taxon>Fungi</taxon>
        <taxon>Dikarya</taxon>
        <taxon>Basidiomycota</taxon>
        <taxon>Agaricomycotina</taxon>
        <taxon>Agaricomycetes</taxon>
        <taxon>Polyporales</taxon>
        <taxon>Fomitopsis</taxon>
    </lineage>
</organism>
<gene>
    <name evidence="1" type="ORF">FOMPIDRAFT_98656</name>
</gene>
<sequence length="407" mass="45226">MLQSALPLELCGMIIDNLHDGQRTLSVCALVCRDWVSFSRSRQFHTLVLSVVPRQRDKKLLLISDPSSTIPPYVRHLVMRQVGGRVLRLHLAQALWIDEALPCIRVDDLIALDFLELSGVDLAKLSPEVTRRLHCLCQRPRIVSLRNFGERSVVALLRLLAMCRSMEIFHASGMHEDISQLTVAVPDSESFTIPPRLHTIELGGMMYSSMGALLHCKDITHAVHTVRFTGIGYQDAPYVAALLERFGPTVEQVTLNLSNMLFREQHAEVIFCNAGGLLGSTGVRVINLSGNPAYLLSILKQVRSPLIERVSFHTTVPSSVDSFDANALDALFSRVPFASAQFQVLVADEDVQPLIDAREKVFAMFKNLREQGRLEFERAGGHPMDPATPPIEDLPWAAPFPSLVLAP</sequence>
<proteinExistence type="predicted"/>
<dbReference type="AlphaFoldDB" id="S8FN80"/>
<dbReference type="EMBL" id="KE504154">
    <property type="protein sequence ID" value="EPS99764.1"/>
    <property type="molecule type" value="Genomic_DNA"/>
</dbReference>
<accession>S8FN80</accession>
<dbReference type="InParanoid" id="S8FN80"/>
<dbReference type="OrthoDB" id="2921803at2759"/>